<organism evidence="2 3">
    <name type="scientific">Gymnopilus junonius</name>
    <name type="common">Spectacular rustgill mushroom</name>
    <name type="synonym">Gymnopilus spectabilis subsp. junonius</name>
    <dbReference type="NCBI Taxonomy" id="109634"/>
    <lineage>
        <taxon>Eukaryota</taxon>
        <taxon>Fungi</taxon>
        <taxon>Dikarya</taxon>
        <taxon>Basidiomycota</taxon>
        <taxon>Agaricomycotina</taxon>
        <taxon>Agaricomycetes</taxon>
        <taxon>Agaricomycetidae</taxon>
        <taxon>Agaricales</taxon>
        <taxon>Agaricineae</taxon>
        <taxon>Hymenogastraceae</taxon>
        <taxon>Gymnopilus</taxon>
    </lineage>
</organism>
<reference evidence="2" key="1">
    <citation type="submission" date="2020-11" db="EMBL/GenBank/DDBJ databases">
        <authorList>
            <consortium name="DOE Joint Genome Institute"/>
            <person name="Ahrendt S."/>
            <person name="Riley R."/>
            <person name="Andreopoulos W."/>
            <person name="LaButti K."/>
            <person name="Pangilinan J."/>
            <person name="Ruiz-duenas F.J."/>
            <person name="Barrasa J.M."/>
            <person name="Sanchez-Garcia M."/>
            <person name="Camarero S."/>
            <person name="Miyauchi S."/>
            <person name="Serrano A."/>
            <person name="Linde D."/>
            <person name="Babiker R."/>
            <person name="Drula E."/>
            <person name="Ayuso-Fernandez I."/>
            <person name="Pacheco R."/>
            <person name="Padilla G."/>
            <person name="Ferreira P."/>
            <person name="Barriuso J."/>
            <person name="Kellner H."/>
            <person name="Castanera R."/>
            <person name="Alfaro M."/>
            <person name="Ramirez L."/>
            <person name="Pisabarro A.G."/>
            <person name="Kuo A."/>
            <person name="Tritt A."/>
            <person name="Lipzen A."/>
            <person name="He G."/>
            <person name="Yan M."/>
            <person name="Ng V."/>
            <person name="Cullen D."/>
            <person name="Martin F."/>
            <person name="Rosso M.-N."/>
            <person name="Henrissat B."/>
            <person name="Hibbett D."/>
            <person name="Martinez A.T."/>
            <person name="Grigoriev I.V."/>
        </authorList>
    </citation>
    <scope>NUCLEOTIDE SEQUENCE</scope>
    <source>
        <strain evidence="2">AH 44721</strain>
    </source>
</reference>
<evidence type="ECO:0000313" key="2">
    <source>
        <dbReference type="EMBL" id="KAF8910405.1"/>
    </source>
</evidence>
<gene>
    <name evidence="2" type="ORF">CPB84DRAFT_1216801</name>
</gene>
<evidence type="ECO:0000313" key="3">
    <source>
        <dbReference type="Proteomes" id="UP000724874"/>
    </source>
</evidence>
<dbReference type="Proteomes" id="UP000724874">
    <property type="component" value="Unassembled WGS sequence"/>
</dbReference>
<proteinExistence type="predicted"/>
<evidence type="ECO:0000256" key="1">
    <source>
        <dbReference type="SAM" id="Phobius"/>
    </source>
</evidence>
<keyword evidence="1" id="KW-0812">Transmembrane</keyword>
<feature type="transmembrane region" description="Helical" evidence="1">
    <location>
        <begin position="71"/>
        <end position="90"/>
    </location>
</feature>
<protein>
    <submittedName>
        <fullName evidence="2">Uncharacterized protein</fullName>
    </submittedName>
</protein>
<accession>A0A9P5NZ80</accession>
<dbReference type="EMBL" id="JADNYJ010000006">
    <property type="protein sequence ID" value="KAF8910405.1"/>
    <property type="molecule type" value="Genomic_DNA"/>
</dbReference>
<keyword evidence="1" id="KW-1133">Transmembrane helix</keyword>
<comment type="caution">
    <text evidence="2">The sequence shown here is derived from an EMBL/GenBank/DDBJ whole genome shotgun (WGS) entry which is preliminary data.</text>
</comment>
<name>A0A9P5NZ80_GYMJU</name>
<dbReference type="AlphaFoldDB" id="A0A9P5NZ80"/>
<keyword evidence="3" id="KW-1185">Reference proteome</keyword>
<keyword evidence="1" id="KW-0472">Membrane</keyword>
<feature type="transmembrane region" description="Helical" evidence="1">
    <location>
        <begin position="39"/>
        <end position="59"/>
    </location>
</feature>
<sequence length="114" mass="12434">MAHWKHATYCLTCILARSCSNLQSTKVPRQTIRRRTRTTTTVTILAAAAAVVVHMSLMAANNAAPSKNSDAIYHGVCYVSSFLITLFSRLQEAQSNLFSPLSLLSAVINPRPSV</sequence>